<dbReference type="EMBL" id="JARRAF010000051">
    <property type="protein sequence ID" value="MDK2126781.1"/>
    <property type="molecule type" value="Genomic_DNA"/>
</dbReference>
<keyword evidence="2" id="KW-1185">Reference proteome</keyword>
<dbReference type="RefSeq" id="WP_284103103.1">
    <property type="nucleotide sequence ID" value="NZ_JARRAF010000051.1"/>
</dbReference>
<sequence>MRAVLGCPPVSLASGASPEGFWRALVADQVLAALAYKSRSRQDG</sequence>
<dbReference type="Proteomes" id="UP001172778">
    <property type="component" value="Unassembled WGS sequence"/>
</dbReference>
<proteinExistence type="predicted"/>
<evidence type="ECO:0000313" key="1">
    <source>
        <dbReference type="EMBL" id="MDK2126781.1"/>
    </source>
</evidence>
<accession>A0ABT7E396</accession>
<evidence type="ECO:0000313" key="2">
    <source>
        <dbReference type="Proteomes" id="UP001172778"/>
    </source>
</evidence>
<protein>
    <recommendedName>
        <fullName evidence="3">Beta-ketoacyl synthase N-terminal domain-containing protein</fullName>
    </recommendedName>
</protein>
<evidence type="ECO:0008006" key="3">
    <source>
        <dbReference type="Google" id="ProtNLM"/>
    </source>
</evidence>
<organism evidence="1 2">
    <name type="scientific">Parachitinimonas caeni</name>
    <dbReference type="NCBI Taxonomy" id="3031301"/>
    <lineage>
        <taxon>Bacteria</taxon>
        <taxon>Pseudomonadati</taxon>
        <taxon>Pseudomonadota</taxon>
        <taxon>Betaproteobacteria</taxon>
        <taxon>Neisseriales</taxon>
        <taxon>Chitinibacteraceae</taxon>
        <taxon>Parachitinimonas</taxon>
    </lineage>
</organism>
<comment type="caution">
    <text evidence="1">The sequence shown here is derived from an EMBL/GenBank/DDBJ whole genome shotgun (WGS) entry which is preliminary data.</text>
</comment>
<gene>
    <name evidence="1" type="ORF">PZA18_22295</name>
</gene>
<reference evidence="1" key="1">
    <citation type="submission" date="2023-03" db="EMBL/GenBank/DDBJ databases">
        <title>Chitinimonas shenzhenensis gen. nov., sp. nov., a novel member of family Burkholderiaceae isolated from activated sludge collected in Shen Zhen, China.</title>
        <authorList>
            <person name="Wang X."/>
        </authorList>
    </citation>
    <scope>NUCLEOTIDE SEQUENCE</scope>
    <source>
        <strain evidence="1">DQS-5</strain>
    </source>
</reference>
<name>A0ABT7E396_9NEIS</name>